<feature type="transmembrane region" description="Helical" evidence="1">
    <location>
        <begin position="310"/>
        <end position="329"/>
    </location>
</feature>
<dbReference type="Proteomes" id="UP000011991">
    <property type="component" value="Unassembled WGS sequence"/>
</dbReference>
<evidence type="ECO:0000313" key="3">
    <source>
        <dbReference type="Proteomes" id="UP000011991"/>
    </source>
</evidence>
<dbReference type="InterPro" id="IPR001036">
    <property type="entry name" value="Acrflvin-R"/>
</dbReference>
<dbReference type="PANTHER" id="PTHR32063">
    <property type="match status" value="1"/>
</dbReference>
<sequence>MALNEGVPTPISVQVSAGTLGQCRDAAERIVEAVRPIAGTADVQIAQSLDYPQFDVQVDRTRAKYLGVDQEEVAQTVLTALGSSVGYAPTIWIDPKSGTDFFMGVQYESNDFKSLDDVRNIPLSLSTADGPITIPLSNIATVKRVTIPGEIAHYNIARVNDVHVNVSGRDLGSVAADIEATLARMEFANGVSVTLRGPVEKMRSGMSLLGMGLAVAALLVYLVLMAQFRSFLDPLIIMLAVPLGIGGVLAVLYLTDTYINIQSLMGTLMMIGVVVNNSILLVEFANRRRAAGLSPYDAAMSAAQVRLRPILMTSLTLVASMLPLAFHLSPGNEAMIPLARALLGGMIVSTILTLILVPCVYTWVHRKSSLAIG</sequence>
<dbReference type="PATRIC" id="fig|1265738.3.peg.7350"/>
<reference evidence="2 3" key="1">
    <citation type="journal article" date="2013" name="Mar. Genomics">
        <title>Expression of sulfatases in Rhodopirellula baltica and the diversity of sulfatases in the genus Rhodopirellula.</title>
        <authorList>
            <person name="Wegner C.E."/>
            <person name="Richter-Heitmann T."/>
            <person name="Klindworth A."/>
            <person name="Klockow C."/>
            <person name="Richter M."/>
            <person name="Achstetter T."/>
            <person name="Glockner F.O."/>
            <person name="Harder J."/>
        </authorList>
    </citation>
    <scope>NUCLEOTIDE SEQUENCE [LARGE SCALE GENOMIC DNA]</scope>
    <source>
        <strain evidence="2 3">SM1</strain>
    </source>
</reference>
<gene>
    <name evidence="2" type="ORF">RMSM_07369</name>
</gene>
<feature type="transmembrane region" description="Helical" evidence="1">
    <location>
        <begin position="205"/>
        <end position="224"/>
    </location>
</feature>
<dbReference type="GO" id="GO:0005886">
    <property type="term" value="C:plasma membrane"/>
    <property type="evidence" value="ECO:0007669"/>
    <property type="project" value="TreeGrafter"/>
</dbReference>
<protein>
    <submittedName>
        <fullName evidence="2">Cation/multidrug efflux pump</fullName>
    </submittedName>
</protein>
<feature type="transmembrane region" description="Helical" evidence="1">
    <location>
        <begin position="236"/>
        <end position="255"/>
    </location>
</feature>
<dbReference type="SUPFAM" id="SSF82714">
    <property type="entry name" value="Multidrug efflux transporter AcrB TolC docking domain, DN and DC subdomains"/>
    <property type="match status" value="1"/>
</dbReference>
<keyword evidence="3" id="KW-1185">Reference proteome</keyword>
<comment type="caution">
    <text evidence="2">The sequence shown here is derived from an EMBL/GenBank/DDBJ whole genome shotgun (WGS) entry which is preliminary data.</text>
</comment>
<keyword evidence="1" id="KW-0472">Membrane</keyword>
<dbReference type="EMBL" id="ANOG01001048">
    <property type="protein sequence ID" value="EMI15714.1"/>
    <property type="molecule type" value="Genomic_DNA"/>
</dbReference>
<dbReference type="Gene3D" id="1.20.1640.10">
    <property type="entry name" value="Multidrug efflux transporter AcrB transmembrane domain"/>
    <property type="match status" value="1"/>
</dbReference>
<evidence type="ECO:0000256" key="1">
    <source>
        <dbReference type="SAM" id="Phobius"/>
    </source>
</evidence>
<keyword evidence="1" id="KW-1133">Transmembrane helix</keyword>
<feature type="transmembrane region" description="Helical" evidence="1">
    <location>
        <begin position="261"/>
        <end position="282"/>
    </location>
</feature>
<dbReference type="GO" id="GO:0042910">
    <property type="term" value="F:xenobiotic transmembrane transporter activity"/>
    <property type="evidence" value="ECO:0007669"/>
    <property type="project" value="TreeGrafter"/>
</dbReference>
<name>M5RP23_9BACT</name>
<dbReference type="PANTHER" id="PTHR32063:SF8">
    <property type="entry name" value="CATION EFFLUX PROTEIN"/>
    <property type="match status" value="1"/>
</dbReference>
<dbReference type="Gene3D" id="3.30.70.1440">
    <property type="entry name" value="Multidrug efflux transporter AcrB pore domain"/>
    <property type="match status" value="1"/>
</dbReference>
<feature type="transmembrane region" description="Helical" evidence="1">
    <location>
        <begin position="341"/>
        <end position="364"/>
    </location>
</feature>
<dbReference type="Gene3D" id="3.30.2090.10">
    <property type="entry name" value="Multidrug efflux transporter AcrB TolC docking domain, DN and DC subdomains"/>
    <property type="match status" value="1"/>
</dbReference>
<dbReference type="Pfam" id="PF00873">
    <property type="entry name" value="ACR_tran"/>
    <property type="match status" value="1"/>
</dbReference>
<dbReference type="InterPro" id="IPR027463">
    <property type="entry name" value="AcrB_DN_DC_subdom"/>
</dbReference>
<dbReference type="AlphaFoldDB" id="M5RP23"/>
<accession>M5RP23</accession>
<proteinExistence type="predicted"/>
<keyword evidence="1" id="KW-0812">Transmembrane</keyword>
<dbReference type="SUPFAM" id="SSF82866">
    <property type="entry name" value="Multidrug efflux transporter AcrB transmembrane domain"/>
    <property type="match status" value="1"/>
</dbReference>
<evidence type="ECO:0000313" key="2">
    <source>
        <dbReference type="EMBL" id="EMI15714.1"/>
    </source>
</evidence>
<organism evidence="2 3">
    <name type="scientific">Rhodopirellula maiorica SM1</name>
    <dbReference type="NCBI Taxonomy" id="1265738"/>
    <lineage>
        <taxon>Bacteria</taxon>
        <taxon>Pseudomonadati</taxon>
        <taxon>Planctomycetota</taxon>
        <taxon>Planctomycetia</taxon>
        <taxon>Pirellulales</taxon>
        <taxon>Pirellulaceae</taxon>
        <taxon>Novipirellula</taxon>
    </lineage>
</organism>